<accession>A0A2T3A1H5</accession>
<keyword evidence="3" id="KW-1185">Reference proteome</keyword>
<evidence type="ECO:0000256" key="1">
    <source>
        <dbReference type="SAM" id="SignalP"/>
    </source>
</evidence>
<dbReference type="InParanoid" id="A0A2T3A1H5"/>
<proteinExistence type="predicted"/>
<keyword evidence="1" id="KW-0732">Signal</keyword>
<dbReference type="Proteomes" id="UP000241462">
    <property type="component" value="Unassembled WGS sequence"/>
</dbReference>
<organism evidence="2 3">
    <name type="scientific">Coniella lustricola</name>
    <dbReference type="NCBI Taxonomy" id="2025994"/>
    <lineage>
        <taxon>Eukaryota</taxon>
        <taxon>Fungi</taxon>
        <taxon>Dikarya</taxon>
        <taxon>Ascomycota</taxon>
        <taxon>Pezizomycotina</taxon>
        <taxon>Sordariomycetes</taxon>
        <taxon>Sordariomycetidae</taxon>
        <taxon>Diaporthales</taxon>
        <taxon>Schizoparmaceae</taxon>
        <taxon>Coniella</taxon>
    </lineage>
</organism>
<sequence>MASSKTMLIVIAASVAAAVPGPAASATTTATVLAWPSMIPGHGTLQINMSAVASDTNSSDLISLIDEKLIPSNFVLFKDGDEPCANPLLYTYADAVNGTLCLGGHEQEPGVLVTASPFELLGNLTAGGNTTNDGDTSPANTDGWCNPQKSCICKCGLACMASLLLYPLCLAACMACPN</sequence>
<dbReference type="EMBL" id="KZ678510">
    <property type="protein sequence ID" value="PSR81073.1"/>
    <property type="molecule type" value="Genomic_DNA"/>
</dbReference>
<feature type="chain" id="PRO_5015724220" evidence="1">
    <location>
        <begin position="18"/>
        <end position="178"/>
    </location>
</feature>
<name>A0A2T3A1H5_9PEZI</name>
<evidence type="ECO:0000313" key="3">
    <source>
        <dbReference type="Proteomes" id="UP000241462"/>
    </source>
</evidence>
<protein>
    <submittedName>
        <fullName evidence="2">Uncharacterized protein</fullName>
    </submittedName>
</protein>
<feature type="signal peptide" evidence="1">
    <location>
        <begin position="1"/>
        <end position="17"/>
    </location>
</feature>
<dbReference type="AlphaFoldDB" id="A0A2T3A1H5"/>
<reference evidence="2 3" key="1">
    <citation type="journal article" date="2018" name="Mycol. Prog.">
        <title>Coniella lustricola, a new species from submerged detritus.</title>
        <authorList>
            <person name="Raudabaugh D.B."/>
            <person name="Iturriaga T."/>
            <person name="Carver A."/>
            <person name="Mondo S."/>
            <person name="Pangilinan J."/>
            <person name="Lipzen A."/>
            <person name="He G."/>
            <person name="Amirebrahimi M."/>
            <person name="Grigoriev I.V."/>
            <person name="Miller A.N."/>
        </authorList>
    </citation>
    <scope>NUCLEOTIDE SEQUENCE [LARGE SCALE GENOMIC DNA]</scope>
    <source>
        <strain evidence="2 3">B22-T-1</strain>
    </source>
</reference>
<evidence type="ECO:0000313" key="2">
    <source>
        <dbReference type="EMBL" id="PSR81073.1"/>
    </source>
</evidence>
<gene>
    <name evidence="2" type="ORF">BD289DRAFT_45744</name>
</gene>